<organism evidence="1 2">
    <name type="scientific">Acidithrix ferrooxidans</name>
    <dbReference type="NCBI Taxonomy" id="1280514"/>
    <lineage>
        <taxon>Bacteria</taxon>
        <taxon>Bacillati</taxon>
        <taxon>Actinomycetota</taxon>
        <taxon>Acidimicrobiia</taxon>
        <taxon>Acidimicrobiales</taxon>
        <taxon>Acidimicrobiaceae</taxon>
        <taxon>Acidithrix</taxon>
    </lineage>
</organism>
<reference evidence="1 2" key="1">
    <citation type="submission" date="2015-01" db="EMBL/GenBank/DDBJ databases">
        <title>Draft genome of the acidophilic iron oxidizer Acidithrix ferrooxidans strain Py-F3.</title>
        <authorList>
            <person name="Poehlein A."/>
            <person name="Eisen S."/>
            <person name="Schloemann M."/>
            <person name="Johnson B.D."/>
            <person name="Daniel R."/>
            <person name="Muehling M."/>
        </authorList>
    </citation>
    <scope>NUCLEOTIDE SEQUENCE [LARGE SCALE GENOMIC DNA]</scope>
    <source>
        <strain evidence="1 2">Py-F3</strain>
    </source>
</reference>
<sequence>MALAIAVFISPRAIVNILKRRTLIIQNCNFGILLILSLRSVRVAFREFAPRMSRLLSPYVQNPQIAPGPDGFER</sequence>
<gene>
    <name evidence="1" type="ORF">AXFE_14730</name>
</gene>
<dbReference type="EMBL" id="JXYS01000032">
    <property type="protein sequence ID" value="KJF17678.1"/>
    <property type="molecule type" value="Genomic_DNA"/>
</dbReference>
<dbReference type="AlphaFoldDB" id="A0A0D8HIC6"/>
<protein>
    <submittedName>
        <fullName evidence="1">Uncharacterized protein</fullName>
    </submittedName>
</protein>
<accession>A0A0D8HIC6</accession>
<evidence type="ECO:0000313" key="1">
    <source>
        <dbReference type="EMBL" id="KJF17678.1"/>
    </source>
</evidence>
<keyword evidence="2" id="KW-1185">Reference proteome</keyword>
<proteinExistence type="predicted"/>
<comment type="caution">
    <text evidence="1">The sequence shown here is derived from an EMBL/GenBank/DDBJ whole genome shotgun (WGS) entry which is preliminary data.</text>
</comment>
<evidence type="ECO:0000313" key="2">
    <source>
        <dbReference type="Proteomes" id="UP000032360"/>
    </source>
</evidence>
<name>A0A0D8HIC6_9ACTN</name>
<dbReference type="Proteomes" id="UP000032360">
    <property type="component" value="Unassembled WGS sequence"/>
</dbReference>